<evidence type="ECO:0000313" key="8">
    <source>
        <dbReference type="Proteomes" id="UP000772434"/>
    </source>
</evidence>
<evidence type="ECO:0000256" key="3">
    <source>
        <dbReference type="ARBA" id="ARBA00023163"/>
    </source>
</evidence>
<keyword evidence="8" id="KW-1185">Reference proteome</keyword>
<evidence type="ECO:0000256" key="2">
    <source>
        <dbReference type="ARBA" id="ARBA00023125"/>
    </source>
</evidence>
<accession>A0A9P5Q8Z4</accession>
<sequence>MYHFSPSPDRLMEPHNMARSWEPSNTGDSRNVEPPTSAYPSLLPVSTRHESTEPDDDDGEYLPPGSRRGRKRKLPSLDERPQAKPKGKKTLIACDFCRGRKLRCDGKRPSCSNCKSRDDQLCVYQSHPRRRGPGKAPKGSRKKKSEVGTSASNDGSSQRYSTSGDDFDLPSVPQQQQTQGPTLLPYPSSRGPSRMNDLAFSQDSSQRYTGKTEDTEESVHPPHHHPHPDPF</sequence>
<dbReference type="PROSITE" id="PS50048">
    <property type="entry name" value="ZN2_CY6_FUNGAL_2"/>
    <property type="match status" value="1"/>
</dbReference>
<protein>
    <recommendedName>
        <fullName evidence="6">Zn(2)-C6 fungal-type domain-containing protein</fullName>
    </recommendedName>
</protein>
<evidence type="ECO:0000256" key="1">
    <source>
        <dbReference type="ARBA" id="ARBA00023015"/>
    </source>
</evidence>
<feature type="compositionally biased region" description="Polar residues" evidence="5">
    <location>
        <begin position="147"/>
        <end position="164"/>
    </location>
</feature>
<feature type="compositionally biased region" description="Basic and acidic residues" evidence="5">
    <location>
        <begin position="210"/>
        <end position="220"/>
    </location>
</feature>
<dbReference type="PANTHER" id="PTHR31069:SF32">
    <property type="entry name" value="ARGININE METABOLISM REGULATION PROTEIN II"/>
    <property type="match status" value="1"/>
</dbReference>
<keyword evidence="1" id="KW-0805">Transcription regulation</keyword>
<dbReference type="Pfam" id="PF00172">
    <property type="entry name" value="Zn_clus"/>
    <property type="match status" value="1"/>
</dbReference>
<dbReference type="Gene3D" id="4.10.240.10">
    <property type="entry name" value="Zn(2)-C6 fungal-type DNA-binding domain"/>
    <property type="match status" value="1"/>
</dbReference>
<dbReference type="PROSITE" id="PS00463">
    <property type="entry name" value="ZN2_CY6_FUNGAL_1"/>
    <property type="match status" value="1"/>
</dbReference>
<dbReference type="PANTHER" id="PTHR31069">
    <property type="entry name" value="OLEATE-ACTIVATED TRANSCRIPTION FACTOR 1-RELATED"/>
    <property type="match status" value="1"/>
</dbReference>
<feature type="compositionally biased region" description="Low complexity" evidence="5">
    <location>
        <begin position="169"/>
        <end position="187"/>
    </location>
</feature>
<proteinExistence type="predicted"/>
<dbReference type="GO" id="GO:0003677">
    <property type="term" value="F:DNA binding"/>
    <property type="evidence" value="ECO:0007669"/>
    <property type="project" value="UniProtKB-KW"/>
</dbReference>
<dbReference type="InterPro" id="IPR050675">
    <property type="entry name" value="OAF3"/>
</dbReference>
<dbReference type="EMBL" id="JADNRY010000003">
    <property type="protein sequence ID" value="KAF9077738.1"/>
    <property type="molecule type" value="Genomic_DNA"/>
</dbReference>
<dbReference type="SUPFAM" id="SSF57701">
    <property type="entry name" value="Zn2/Cys6 DNA-binding domain"/>
    <property type="match status" value="1"/>
</dbReference>
<keyword evidence="2" id="KW-0238">DNA-binding</keyword>
<dbReference type="InterPro" id="IPR036864">
    <property type="entry name" value="Zn2-C6_fun-type_DNA-bd_sf"/>
</dbReference>
<feature type="compositionally biased region" description="Basic residues" evidence="5">
    <location>
        <begin position="127"/>
        <end position="144"/>
    </location>
</feature>
<dbReference type="AlphaFoldDB" id="A0A9P5Q8Z4"/>
<evidence type="ECO:0000313" key="7">
    <source>
        <dbReference type="EMBL" id="KAF9077738.1"/>
    </source>
</evidence>
<comment type="caution">
    <text evidence="7">The sequence shown here is derived from an EMBL/GenBank/DDBJ whole genome shotgun (WGS) entry which is preliminary data.</text>
</comment>
<reference evidence="7" key="1">
    <citation type="submission" date="2020-11" db="EMBL/GenBank/DDBJ databases">
        <authorList>
            <consortium name="DOE Joint Genome Institute"/>
            <person name="Ahrendt S."/>
            <person name="Riley R."/>
            <person name="Andreopoulos W."/>
            <person name="Labutti K."/>
            <person name="Pangilinan J."/>
            <person name="Ruiz-Duenas F.J."/>
            <person name="Barrasa J.M."/>
            <person name="Sanchez-Garcia M."/>
            <person name="Camarero S."/>
            <person name="Miyauchi S."/>
            <person name="Serrano A."/>
            <person name="Linde D."/>
            <person name="Babiker R."/>
            <person name="Drula E."/>
            <person name="Ayuso-Fernandez I."/>
            <person name="Pacheco R."/>
            <person name="Padilla G."/>
            <person name="Ferreira P."/>
            <person name="Barriuso J."/>
            <person name="Kellner H."/>
            <person name="Castanera R."/>
            <person name="Alfaro M."/>
            <person name="Ramirez L."/>
            <person name="Pisabarro A.G."/>
            <person name="Kuo A."/>
            <person name="Tritt A."/>
            <person name="Lipzen A."/>
            <person name="He G."/>
            <person name="Yan M."/>
            <person name="Ng V."/>
            <person name="Cullen D."/>
            <person name="Martin F."/>
            <person name="Rosso M.-N."/>
            <person name="Henrissat B."/>
            <person name="Hibbett D."/>
            <person name="Martinez A.T."/>
            <person name="Grigoriev I.V."/>
        </authorList>
    </citation>
    <scope>NUCLEOTIDE SEQUENCE</scope>
    <source>
        <strain evidence="7">AH 40177</strain>
    </source>
</reference>
<gene>
    <name evidence="7" type="ORF">BDP27DRAFT_487479</name>
</gene>
<evidence type="ECO:0000259" key="6">
    <source>
        <dbReference type="PROSITE" id="PS50048"/>
    </source>
</evidence>
<keyword evidence="4" id="KW-0539">Nucleus</keyword>
<dbReference type="InterPro" id="IPR001138">
    <property type="entry name" value="Zn2Cys6_DnaBD"/>
</dbReference>
<feature type="compositionally biased region" description="Basic residues" evidence="5">
    <location>
        <begin position="221"/>
        <end position="231"/>
    </location>
</feature>
<dbReference type="GO" id="GO:0000981">
    <property type="term" value="F:DNA-binding transcription factor activity, RNA polymerase II-specific"/>
    <property type="evidence" value="ECO:0007669"/>
    <property type="project" value="InterPro"/>
</dbReference>
<dbReference type="SMART" id="SM00066">
    <property type="entry name" value="GAL4"/>
    <property type="match status" value="1"/>
</dbReference>
<dbReference type="GO" id="GO:0008270">
    <property type="term" value="F:zinc ion binding"/>
    <property type="evidence" value="ECO:0007669"/>
    <property type="project" value="InterPro"/>
</dbReference>
<feature type="domain" description="Zn(2)-C6 fungal-type" evidence="6">
    <location>
        <begin position="93"/>
        <end position="124"/>
    </location>
</feature>
<organism evidence="7 8">
    <name type="scientific">Rhodocollybia butyracea</name>
    <dbReference type="NCBI Taxonomy" id="206335"/>
    <lineage>
        <taxon>Eukaryota</taxon>
        <taxon>Fungi</taxon>
        <taxon>Dikarya</taxon>
        <taxon>Basidiomycota</taxon>
        <taxon>Agaricomycotina</taxon>
        <taxon>Agaricomycetes</taxon>
        <taxon>Agaricomycetidae</taxon>
        <taxon>Agaricales</taxon>
        <taxon>Marasmiineae</taxon>
        <taxon>Omphalotaceae</taxon>
        <taxon>Rhodocollybia</taxon>
    </lineage>
</organism>
<dbReference type="Proteomes" id="UP000772434">
    <property type="component" value="Unassembled WGS sequence"/>
</dbReference>
<evidence type="ECO:0000256" key="4">
    <source>
        <dbReference type="ARBA" id="ARBA00023242"/>
    </source>
</evidence>
<feature type="compositionally biased region" description="Polar residues" evidence="5">
    <location>
        <begin position="199"/>
        <end position="209"/>
    </location>
</feature>
<name>A0A9P5Q8Z4_9AGAR</name>
<evidence type="ECO:0000256" key="5">
    <source>
        <dbReference type="SAM" id="MobiDB-lite"/>
    </source>
</evidence>
<dbReference type="OrthoDB" id="39175at2759"/>
<keyword evidence="3" id="KW-0804">Transcription</keyword>
<dbReference type="CDD" id="cd00067">
    <property type="entry name" value="GAL4"/>
    <property type="match status" value="1"/>
</dbReference>
<feature type="region of interest" description="Disordered" evidence="5">
    <location>
        <begin position="1"/>
        <end position="231"/>
    </location>
</feature>